<gene>
    <name evidence="2" type="ORF">CANCADRAFT_30311</name>
</gene>
<evidence type="ECO:0000259" key="1">
    <source>
        <dbReference type="Pfam" id="PF01593"/>
    </source>
</evidence>
<dbReference type="GO" id="GO:0003682">
    <property type="term" value="F:chromatin binding"/>
    <property type="evidence" value="ECO:0007669"/>
    <property type="project" value="TreeGrafter"/>
</dbReference>
<evidence type="ECO:0000313" key="2">
    <source>
        <dbReference type="EMBL" id="ODV92042.1"/>
    </source>
</evidence>
<name>A0A1E4TJW7_9ASCO</name>
<protein>
    <recommendedName>
        <fullName evidence="1">Amine oxidase domain-containing protein</fullName>
    </recommendedName>
</protein>
<dbReference type="InterPro" id="IPR050281">
    <property type="entry name" value="Flavin_monoamine_oxidase"/>
</dbReference>
<dbReference type="SUPFAM" id="SSF54373">
    <property type="entry name" value="FAD-linked reductases, C-terminal domain"/>
    <property type="match status" value="1"/>
</dbReference>
<dbReference type="Gene3D" id="3.90.660.10">
    <property type="match status" value="1"/>
</dbReference>
<dbReference type="GO" id="GO:0006338">
    <property type="term" value="P:chromatin remodeling"/>
    <property type="evidence" value="ECO:0007669"/>
    <property type="project" value="TreeGrafter"/>
</dbReference>
<proteinExistence type="predicted"/>
<dbReference type="Proteomes" id="UP000095023">
    <property type="component" value="Unassembled WGS sequence"/>
</dbReference>
<evidence type="ECO:0000313" key="3">
    <source>
        <dbReference type="Proteomes" id="UP000095023"/>
    </source>
</evidence>
<dbReference type="PANTHER" id="PTHR10742">
    <property type="entry name" value="FLAVIN MONOAMINE OXIDASE"/>
    <property type="match status" value="1"/>
</dbReference>
<dbReference type="Pfam" id="PF01593">
    <property type="entry name" value="Amino_oxidase"/>
    <property type="match status" value="1"/>
</dbReference>
<sequence length="447" mass="49308">MIRVAVIGGGVAGITAAKELASKKFQVTLFEAKSTLGGKTCTFQSAIPLDLGPNWIHGDDPKHNPIVNLISSEVQFHDFNSDKETLFDRNGETIDDPHLKGVMWEVLDAAIKYSYKNTATIDSSLSLMDFAKTKYTDQVILDCVTTFGNYPGIDVHDQSLKYLFLEDCCPGKTLFVKGAYNKLINVLTASLPQSVKIITNTKVESITSNETSALISFNNVSEHFDAVVCALPLGSLKSNLIHISPALPKHITQFFSQIGIGNLEKLYITFSSKFWQSELYQFPDSFASSLSAVDVIAISDDPPILLVYYSGNLAKKLQHDLGPIRTPDWDPNLAENDWHIVLRYFHKHFEAIGYLPNSHKIESIVATRWLCDPLAGYGAYPNFPTTLKDIGPLEDLKKGLPGQRLWFAGDYTGSLIAMSTVTGAYLGGQNAAARIRDYFLPIDIANS</sequence>
<keyword evidence="3" id="KW-1185">Reference proteome</keyword>
<dbReference type="InterPro" id="IPR002937">
    <property type="entry name" value="Amino_oxidase"/>
</dbReference>
<dbReference type="GO" id="GO:0050660">
    <property type="term" value="F:flavin adenine dinucleotide binding"/>
    <property type="evidence" value="ECO:0007669"/>
    <property type="project" value="TreeGrafter"/>
</dbReference>
<dbReference type="OrthoDB" id="5046242at2759"/>
<dbReference type="AlphaFoldDB" id="A0A1E4TJW7"/>
<dbReference type="EMBL" id="KV453841">
    <property type="protein sequence ID" value="ODV92042.1"/>
    <property type="molecule type" value="Genomic_DNA"/>
</dbReference>
<dbReference type="InterPro" id="IPR036188">
    <property type="entry name" value="FAD/NAD-bd_sf"/>
</dbReference>
<organism evidence="2 3">
    <name type="scientific">Tortispora caseinolytica NRRL Y-17796</name>
    <dbReference type="NCBI Taxonomy" id="767744"/>
    <lineage>
        <taxon>Eukaryota</taxon>
        <taxon>Fungi</taxon>
        <taxon>Dikarya</taxon>
        <taxon>Ascomycota</taxon>
        <taxon>Saccharomycotina</taxon>
        <taxon>Trigonopsidomycetes</taxon>
        <taxon>Trigonopsidales</taxon>
        <taxon>Trigonopsidaceae</taxon>
        <taxon>Tortispora</taxon>
    </lineage>
</organism>
<feature type="domain" description="Amine oxidase" evidence="1">
    <location>
        <begin position="11"/>
        <end position="435"/>
    </location>
</feature>
<dbReference type="PANTHER" id="PTHR10742:SF414">
    <property type="entry name" value="CONTAINING AMINE OXIDASE, PUTATIVE (AFU_ORTHOLOGUE AFUA_3G12150)-RELATED"/>
    <property type="match status" value="1"/>
</dbReference>
<reference evidence="3" key="1">
    <citation type="submission" date="2016-02" db="EMBL/GenBank/DDBJ databases">
        <title>Comparative genomics of biotechnologically important yeasts.</title>
        <authorList>
            <consortium name="DOE Joint Genome Institute"/>
            <person name="Riley R."/>
            <person name="Haridas S."/>
            <person name="Wolfe K.H."/>
            <person name="Lopes M.R."/>
            <person name="Hittinger C.T."/>
            <person name="Goker M."/>
            <person name="Salamov A."/>
            <person name="Wisecaver J."/>
            <person name="Long T.M."/>
            <person name="Aerts A.L."/>
            <person name="Barry K."/>
            <person name="Choi C."/>
            <person name="Clum A."/>
            <person name="Coughlan A.Y."/>
            <person name="Deshpande S."/>
            <person name="Douglass A.P."/>
            <person name="Hanson S.J."/>
            <person name="Klenk H.-P."/>
            <person name="Labutti K."/>
            <person name="Lapidus A."/>
            <person name="Lindquist E."/>
            <person name="Lipzen A."/>
            <person name="Meier-Kolthoff J.P."/>
            <person name="Ohm R.A."/>
            <person name="Otillar R.P."/>
            <person name="Pangilinan J."/>
            <person name="Peng Y."/>
            <person name="Rokas A."/>
            <person name="Rosa C.A."/>
            <person name="Scheuner C."/>
            <person name="Sibirny A.A."/>
            <person name="Slot J.C."/>
            <person name="Stielow J.B."/>
            <person name="Sun H."/>
            <person name="Kurtzman C.P."/>
            <person name="Blackwell M."/>
            <person name="Jeffries T.W."/>
            <person name="Grigoriev I.V."/>
        </authorList>
    </citation>
    <scope>NUCLEOTIDE SEQUENCE [LARGE SCALE GENOMIC DNA]</scope>
    <source>
        <strain evidence="3">NRRL Y-17796</strain>
    </source>
</reference>
<dbReference type="SUPFAM" id="SSF51905">
    <property type="entry name" value="FAD/NAD(P)-binding domain"/>
    <property type="match status" value="1"/>
</dbReference>
<accession>A0A1E4TJW7</accession>
<dbReference type="GO" id="GO:0016491">
    <property type="term" value="F:oxidoreductase activity"/>
    <property type="evidence" value="ECO:0007669"/>
    <property type="project" value="InterPro"/>
</dbReference>
<dbReference type="Gene3D" id="3.50.50.60">
    <property type="entry name" value="FAD/NAD(P)-binding domain"/>
    <property type="match status" value="1"/>
</dbReference>